<protein>
    <recommendedName>
        <fullName evidence="4">Type VI secretion system contractile sheath small subunit</fullName>
    </recommendedName>
</protein>
<dbReference type="KEGG" id="mym:A176_002398"/>
<dbReference type="EMBL" id="CP012109">
    <property type="protein sequence ID" value="AKQ65486.1"/>
    <property type="molecule type" value="Genomic_DNA"/>
</dbReference>
<dbReference type="Proteomes" id="UP000009026">
    <property type="component" value="Chromosome"/>
</dbReference>
<gene>
    <name evidence="2" type="ORF">A176_002398</name>
</gene>
<evidence type="ECO:0000256" key="1">
    <source>
        <dbReference type="SAM" id="MobiDB-lite"/>
    </source>
</evidence>
<keyword evidence="3" id="KW-1185">Reference proteome</keyword>
<reference evidence="2 3" key="1">
    <citation type="journal article" date="2016" name="PLoS ONE">
        <title>Complete Genome Sequence and Comparative Genomics of a Novel Myxobacterium Myxococcus hansupus.</title>
        <authorList>
            <person name="Sharma G."/>
            <person name="Narwani T."/>
            <person name="Subramanian S."/>
        </authorList>
    </citation>
    <scope>NUCLEOTIDE SEQUENCE [LARGE SCALE GENOMIC DNA]</scope>
    <source>
        <strain evidence="3">mixupus</strain>
    </source>
</reference>
<feature type="region of interest" description="Disordered" evidence="1">
    <location>
        <begin position="180"/>
        <end position="204"/>
    </location>
</feature>
<dbReference type="InterPro" id="IPR008312">
    <property type="entry name" value="T6SS_TssB1"/>
</dbReference>
<dbReference type="Pfam" id="PF05591">
    <property type="entry name" value="T6SS_VipA"/>
    <property type="match status" value="1"/>
</dbReference>
<dbReference type="PATRIC" id="fig|1297742.4.peg.2421"/>
<dbReference type="NCBIfam" id="TIGR03358">
    <property type="entry name" value="VI_chp_5"/>
    <property type="match status" value="1"/>
</dbReference>
<sequence>MWPLPHLMSVCLGACMAINDEIPKSRITLTYRTSVNGERVNKALPLRLLVMGDFSSGTSADRKKDLDQRQIRNLDGKNLDQVMRDMSMTLQFKVPNRIDPGNAEELEVALPVDSMKSFTPAELAKNLPKVRALLLLRKLLLEMQGNLDNRKEFRRMVRELAQSPEAVAALRKDLQDFNGLAIPKPQLPAGEASSNASPPEAKPQ</sequence>
<dbReference type="AlphaFoldDB" id="A0A0H4WPR7"/>
<evidence type="ECO:0000313" key="2">
    <source>
        <dbReference type="EMBL" id="AKQ65486.1"/>
    </source>
</evidence>
<proteinExistence type="predicted"/>
<evidence type="ECO:0008006" key="4">
    <source>
        <dbReference type="Google" id="ProtNLM"/>
    </source>
</evidence>
<dbReference type="eggNOG" id="COG3516">
    <property type="taxonomic scope" value="Bacteria"/>
</dbReference>
<dbReference type="STRING" id="1297742.A176_002398"/>
<dbReference type="PANTHER" id="PTHR35850:SF2">
    <property type="entry name" value="TYPE VI SECRETION SYSTEM CONTRACTILE SHEATH SMALL SUBUNIT"/>
    <property type="match status" value="1"/>
</dbReference>
<accession>A0A0H4WPR7</accession>
<organism evidence="2 3">
    <name type="scientific">Pseudomyxococcus hansupus</name>
    <dbReference type="NCBI Taxonomy" id="1297742"/>
    <lineage>
        <taxon>Bacteria</taxon>
        <taxon>Pseudomonadati</taxon>
        <taxon>Myxococcota</taxon>
        <taxon>Myxococcia</taxon>
        <taxon>Myxococcales</taxon>
        <taxon>Cystobacterineae</taxon>
        <taxon>Myxococcaceae</taxon>
        <taxon>Pseudomyxococcus</taxon>
    </lineage>
</organism>
<evidence type="ECO:0000313" key="3">
    <source>
        <dbReference type="Proteomes" id="UP000009026"/>
    </source>
</evidence>
<dbReference type="PANTHER" id="PTHR35850">
    <property type="entry name" value="CYTOPLASMIC PROTEIN-RELATED"/>
    <property type="match status" value="1"/>
</dbReference>
<name>A0A0H4WPR7_9BACT</name>